<dbReference type="GO" id="GO:0016787">
    <property type="term" value="F:hydrolase activity"/>
    <property type="evidence" value="ECO:0007669"/>
    <property type="project" value="InterPro"/>
</dbReference>
<dbReference type="AlphaFoldDB" id="A0A411EDG8"/>
<sequence>MKIQGAFLIICFLTFGGCKEKAKMDEQSTIKNMELADNEISGEGEWEILFDGTSFDNWKAYLDDEMAANWEIEEGAMVFYPPSDRPKGESYNIVTREAYNSFVLSLEWRVAEGANSGIFWGIKEDSVYRQPYETGPEIQVLDNQRHPDAKNGNTHQAGALYDMVAPAEDVTKPAGEWNSCEITVNYKEQKGKVILNGVEIVAFPLDNSQWEALVSDSKFADWSGFGKYATGKIGLQDHGDVVAFKNIKIKRL</sequence>
<dbReference type="Proteomes" id="UP000290889">
    <property type="component" value="Chromosome"/>
</dbReference>
<reference evidence="2 3" key="1">
    <citation type="submission" date="2019-01" db="EMBL/GenBank/DDBJ databases">
        <title>Muriicola soli sp. nov., isolated from soil.</title>
        <authorList>
            <person name="Kang H.J."/>
            <person name="Kim S.B."/>
        </authorList>
    </citation>
    <scope>NUCLEOTIDE SEQUENCE [LARGE SCALE GENOMIC DNA]</scope>
    <source>
        <strain evidence="2 3">MMS17-SY002</strain>
    </source>
</reference>
<evidence type="ECO:0000313" key="3">
    <source>
        <dbReference type="Proteomes" id="UP000290889"/>
    </source>
</evidence>
<dbReference type="KEGG" id="mur:EQY75_13895"/>
<evidence type="ECO:0000259" key="1">
    <source>
        <dbReference type="Pfam" id="PF06439"/>
    </source>
</evidence>
<proteinExistence type="predicted"/>
<dbReference type="Pfam" id="PF06439">
    <property type="entry name" value="3keto-disac_hyd"/>
    <property type="match status" value="1"/>
</dbReference>
<dbReference type="PROSITE" id="PS51257">
    <property type="entry name" value="PROKAR_LIPOPROTEIN"/>
    <property type="match status" value="1"/>
</dbReference>
<feature type="domain" description="3-keto-alpha-glucoside-1,2-lyase/3-keto-2-hydroxy-glucal hydratase" evidence="1">
    <location>
        <begin position="45"/>
        <end position="250"/>
    </location>
</feature>
<protein>
    <submittedName>
        <fullName evidence="2">DUF1080 domain-containing protein</fullName>
    </submittedName>
</protein>
<gene>
    <name evidence="2" type="ORF">EQY75_13895</name>
</gene>
<keyword evidence="3" id="KW-1185">Reference proteome</keyword>
<organism evidence="2 3">
    <name type="scientific">Muriicola soli</name>
    <dbReference type="NCBI Taxonomy" id="2507538"/>
    <lineage>
        <taxon>Bacteria</taxon>
        <taxon>Pseudomonadati</taxon>
        <taxon>Bacteroidota</taxon>
        <taxon>Flavobacteriia</taxon>
        <taxon>Flavobacteriales</taxon>
        <taxon>Flavobacteriaceae</taxon>
        <taxon>Muriicola</taxon>
    </lineage>
</organism>
<dbReference type="Gene3D" id="2.60.120.560">
    <property type="entry name" value="Exo-inulinase, domain 1"/>
    <property type="match status" value="1"/>
</dbReference>
<dbReference type="EMBL" id="CP035544">
    <property type="protein sequence ID" value="QBA65685.1"/>
    <property type="molecule type" value="Genomic_DNA"/>
</dbReference>
<accession>A0A411EDG8</accession>
<name>A0A411EDG8_9FLAO</name>
<dbReference type="InterPro" id="IPR010496">
    <property type="entry name" value="AL/BT2_dom"/>
</dbReference>
<evidence type="ECO:0000313" key="2">
    <source>
        <dbReference type="EMBL" id="QBA65685.1"/>
    </source>
</evidence>
<dbReference type="OrthoDB" id="9806233at2"/>